<comment type="caution">
    <text evidence="1">The sequence shown here is derived from an EMBL/GenBank/DDBJ whole genome shotgun (WGS) entry which is preliminary data.</text>
</comment>
<organism evidence="1 2">
    <name type="scientific">Culex pipiens pipiens</name>
    <name type="common">Northern house mosquito</name>
    <dbReference type="NCBI Taxonomy" id="38569"/>
    <lineage>
        <taxon>Eukaryota</taxon>
        <taxon>Metazoa</taxon>
        <taxon>Ecdysozoa</taxon>
        <taxon>Arthropoda</taxon>
        <taxon>Hexapoda</taxon>
        <taxon>Insecta</taxon>
        <taxon>Pterygota</taxon>
        <taxon>Neoptera</taxon>
        <taxon>Endopterygota</taxon>
        <taxon>Diptera</taxon>
        <taxon>Nematocera</taxon>
        <taxon>Culicoidea</taxon>
        <taxon>Culicidae</taxon>
        <taxon>Culicinae</taxon>
        <taxon>Culicini</taxon>
        <taxon>Culex</taxon>
        <taxon>Culex</taxon>
    </lineage>
</organism>
<gene>
    <name evidence="1" type="ORF">pipiens_016736</name>
</gene>
<dbReference type="AlphaFoldDB" id="A0ABD1CK26"/>
<keyword evidence="2" id="KW-1185">Reference proteome</keyword>
<evidence type="ECO:0000313" key="2">
    <source>
        <dbReference type="Proteomes" id="UP001562425"/>
    </source>
</evidence>
<reference evidence="1 2" key="1">
    <citation type="submission" date="2024-05" db="EMBL/GenBank/DDBJ databases">
        <title>Culex pipiens pipiens assembly and annotation.</title>
        <authorList>
            <person name="Alout H."/>
            <person name="Durand T."/>
        </authorList>
    </citation>
    <scope>NUCLEOTIDE SEQUENCE [LARGE SCALE GENOMIC DNA]</scope>
    <source>
        <strain evidence="1">HA-2024</strain>
        <tissue evidence="1">Whole body</tissue>
    </source>
</reference>
<name>A0ABD1CK26_CULPP</name>
<evidence type="ECO:0000313" key="1">
    <source>
        <dbReference type="EMBL" id="KAL1376711.1"/>
    </source>
</evidence>
<protein>
    <submittedName>
        <fullName evidence="1">Uncharacterized protein</fullName>
    </submittedName>
</protein>
<sequence length="89" mass="9860">MQAGLVCWCNVNTFMTGAVMVLAVAERMRVERDTVCTESDVPRDVGLANRRRRFSGICQTASRSACPRRRRSCSCSAFWRSAIAVPGNC</sequence>
<dbReference type="EMBL" id="JBEHCU010011451">
    <property type="protein sequence ID" value="KAL1376711.1"/>
    <property type="molecule type" value="Genomic_DNA"/>
</dbReference>
<accession>A0ABD1CK26</accession>
<dbReference type="Proteomes" id="UP001562425">
    <property type="component" value="Unassembled WGS sequence"/>
</dbReference>
<proteinExistence type="predicted"/>